<keyword evidence="2" id="KW-1185">Reference proteome</keyword>
<organism evidence="1 2">
    <name type="scientific">Bradymonas sediminis</name>
    <dbReference type="NCBI Taxonomy" id="1548548"/>
    <lineage>
        <taxon>Bacteria</taxon>
        <taxon>Deltaproteobacteria</taxon>
        <taxon>Bradymonadales</taxon>
        <taxon>Bradymonadaceae</taxon>
        <taxon>Bradymonas</taxon>
    </lineage>
</organism>
<gene>
    <name evidence="1" type="ORF">DN745_02615</name>
</gene>
<proteinExistence type="predicted"/>
<reference evidence="1 2" key="1">
    <citation type="submission" date="2018-06" db="EMBL/GenBank/DDBJ databases">
        <title>Lujinxingia sediminis gen. nov. sp. nov., a new facultative anaerobic member of the class Deltaproteobacteria, and proposal of Lujinxingaceae fam. nov.</title>
        <authorList>
            <person name="Guo L.-Y."/>
            <person name="Li C.-M."/>
            <person name="Wang S."/>
            <person name="Du Z.-J."/>
        </authorList>
    </citation>
    <scope>NUCLEOTIDE SEQUENCE [LARGE SCALE GENOMIC DNA]</scope>
    <source>
        <strain evidence="1 2">FA350</strain>
    </source>
</reference>
<accession>A0A2Z4FHB9</accession>
<dbReference type="RefSeq" id="WP_111331905.1">
    <property type="nucleotide sequence ID" value="NZ_CP030032.1"/>
</dbReference>
<sequence>MPSTQSPEHIEERVRRWVEDAVIGLNLCPFARSPYTRDQVRISIVDCEDFEDVLRQTFDEVDVLLSASPEKIVTTLVVVRGVLGDFDDFVDAIHAVDELLEQTGAADYLQLAHFHPDYQFDGTTPEALENFTNRAPFPILHLLREDEMSEVIARHPNPGAIPEQNIARLNALGAEAIAEIWRRFQ</sequence>
<dbReference type="InterPro" id="IPR009858">
    <property type="entry name" value="DUF1415"/>
</dbReference>
<evidence type="ECO:0000313" key="2">
    <source>
        <dbReference type="Proteomes" id="UP000249799"/>
    </source>
</evidence>
<evidence type="ECO:0000313" key="1">
    <source>
        <dbReference type="EMBL" id="AWV88290.1"/>
    </source>
</evidence>
<dbReference type="EMBL" id="CP030032">
    <property type="protein sequence ID" value="AWV88290.1"/>
    <property type="molecule type" value="Genomic_DNA"/>
</dbReference>
<dbReference type="OrthoDB" id="277390at2"/>
<dbReference type="KEGG" id="bsed:DN745_02615"/>
<dbReference type="Pfam" id="PF07209">
    <property type="entry name" value="DUF1415"/>
    <property type="match status" value="1"/>
</dbReference>
<dbReference type="Proteomes" id="UP000249799">
    <property type="component" value="Chromosome"/>
</dbReference>
<protein>
    <submittedName>
        <fullName evidence="1">DUF1415 domain-containing protein</fullName>
    </submittedName>
</protein>
<dbReference type="AlphaFoldDB" id="A0A2Z4FHB9"/>
<name>A0A2Z4FHB9_9DELT</name>